<dbReference type="PANTHER" id="PTHR11178">
    <property type="entry name" value="IRON-SULFUR CLUSTER SCAFFOLD PROTEIN NFU-RELATED"/>
    <property type="match status" value="1"/>
</dbReference>
<organism evidence="3 4">
    <name type="scientific">Blastochloris viridis</name>
    <name type="common">Rhodopseudomonas viridis</name>
    <dbReference type="NCBI Taxonomy" id="1079"/>
    <lineage>
        <taxon>Bacteria</taxon>
        <taxon>Pseudomonadati</taxon>
        <taxon>Pseudomonadota</taxon>
        <taxon>Alphaproteobacteria</taxon>
        <taxon>Hyphomicrobiales</taxon>
        <taxon>Blastochloridaceae</taxon>
        <taxon>Blastochloris</taxon>
    </lineage>
</organism>
<dbReference type="EMBL" id="VAFM01000001">
    <property type="protein sequence ID" value="TKW62091.1"/>
    <property type="molecule type" value="Genomic_DNA"/>
</dbReference>
<dbReference type="SUPFAM" id="SSF110836">
    <property type="entry name" value="Hypothetical protein SAV1430"/>
    <property type="match status" value="1"/>
</dbReference>
<name>A0A6N4RB45_BLAVI</name>
<dbReference type="InterPro" id="IPR001075">
    <property type="entry name" value="NIF_FeS_clus_asmbl_NifU_C"/>
</dbReference>
<evidence type="ECO:0000256" key="1">
    <source>
        <dbReference type="ARBA" id="ARBA00006420"/>
    </source>
</evidence>
<evidence type="ECO:0000313" key="3">
    <source>
        <dbReference type="EMBL" id="TKW62091.1"/>
    </source>
</evidence>
<evidence type="ECO:0000259" key="2">
    <source>
        <dbReference type="SMART" id="SM00932"/>
    </source>
</evidence>
<comment type="similarity">
    <text evidence="1">Belongs to the NifU family.</text>
</comment>
<dbReference type="Proteomes" id="UP000320948">
    <property type="component" value="Unassembled WGS sequence"/>
</dbReference>
<dbReference type="AlphaFoldDB" id="A0A6N4RB45"/>
<dbReference type="InterPro" id="IPR034904">
    <property type="entry name" value="FSCA_dom_sf"/>
</dbReference>
<dbReference type="InterPro" id="IPR035433">
    <property type="entry name" value="NFU1-like"/>
</dbReference>
<dbReference type="Pfam" id="PF08712">
    <property type="entry name" value="Nfu_N"/>
    <property type="match status" value="1"/>
</dbReference>
<proteinExistence type="inferred from homology"/>
<evidence type="ECO:0000313" key="4">
    <source>
        <dbReference type="Proteomes" id="UP000320948"/>
    </source>
</evidence>
<dbReference type="GO" id="GO:0051536">
    <property type="term" value="F:iron-sulfur cluster binding"/>
    <property type="evidence" value="ECO:0007669"/>
    <property type="project" value="InterPro"/>
</dbReference>
<sequence>MTIRTERTPNPNSLKYKVGKMLIPGGSANFPTKQSAETRSPLAKRIFAIEGILGVFIGSDFFTITREEGIAWGDINAHLAPALESFFESGEPVLQGKAPADKPVVGDIGISPELVEKIQKLLEERVRPAVMQDGGDIIYRGFENGTVFLEMHGACSGCPSSTATLKIGIETMLREQLPDIVQAVEAI</sequence>
<dbReference type="SMART" id="SM00932">
    <property type="entry name" value="Nfu_N"/>
    <property type="match status" value="1"/>
</dbReference>
<reference evidence="3 4" key="1">
    <citation type="journal article" date="2017" name="Nat. Commun.">
        <title>In situ click chemistry generation of cyclooxygenase-2 inhibitors.</title>
        <authorList>
            <person name="Bhardwaj A."/>
            <person name="Kaur J."/>
            <person name="Wuest M."/>
            <person name="Wuest F."/>
        </authorList>
    </citation>
    <scope>NUCLEOTIDE SEQUENCE [LARGE SCALE GENOMIC DNA]</scope>
    <source>
        <strain evidence="3">S2_018_000_R2_106</strain>
    </source>
</reference>
<comment type="caution">
    <text evidence="3">The sequence shown here is derived from an EMBL/GenBank/DDBJ whole genome shotgun (WGS) entry which is preliminary data.</text>
</comment>
<dbReference type="PANTHER" id="PTHR11178:SF1">
    <property type="entry name" value="NFU1 IRON-SULFUR CLUSTER SCAFFOLD HOMOLOG, MITOCHONDRIAL"/>
    <property type="match status" value="1"/>
</dbReference>
<dbReference type="Gene3D" id="3.30.1370.70">
    <property type="entry name" value="Scaffold protein Nfu/NifU, N-terminal domain"/>
    <property type="match status" value="1"/>
</dbReference>
<dbReference type="GO" id="GO:0005506">
    <property type="term" value="F:iron ion binding"/>
    <property type="evidence" value="ECO:0007669"/>
    <property type="project" value="InterPro"/>
</dbReference>
<dbReference type="InterPro" id="IPR014824">
    <property type="entry name" value="Nfu/NifU_N"/>
</dbReference>
<feature type="domain" description="Scaffold protein Nfu/NifU N-terminal" evidence="2">
    <location>
        <begin position="3"/>
        <end position="90"/>
    </location>
</feature>
<dbReference type="Gene3D" id="3.30.300.130">
    <property type="entry name" value="Fe-S cluster assembly (FSCA)"/>
    <property type="match status" value="1"/>
</dbReference>
<protein>
    <submittedName>
        <fullName evidence="3">NifU family protein</fullName>
    </submittedName>
</protein>
<gene>
    <name evidence="3" type="ORF">DI628_02115</name>
</gene>
<dbReference type="PIRSF" id="PIRSF036773">
    <property type="entry name" value="HIRIP5"/>
    <property type="match status" value="1"/>
</dbReference>
<dbReference type="InterPro" id="IPR036498">
    <property type="entry name" value="Nfu/NifU_N_sf"/>
</dbReference>
<dbReference type="Pfam" id="PF01106">
    <property type="entry name" value="NifU"/>
    <property type="match status" value="1"/>
</dbReference>
<accession>A0A6N4RB45</accession>
<dbReference type="SUPFAM" id="SSF117916">
    <property type="entry name" value="Fe-S cluster assembly (FSCA) domain-like"/>
    <property type="match status" value="1"/>
</dbReference>
<dbReference type="GO" id="GO:0016226">
    <property type="term" value="P:iron-sulfur cluster assembly"/>
    <property type="evidence" value="ECO:0007669"/>
    <property type="project" value="InterPro"/>
</dbReference>